<proteinExistence type="predicted"/>
<keyword evidence="4" id="KW-0808">Transferase</keyword>
<keyword evidence="7" id="KW-0067">ATP-binding</keyword>
<accession>A0A1V2I610</accession>
<dbReference type="CDD" id="cd16917">
    <property type="entry name" value="HATPase_UhpB-NarQ-NarX-like"/>
    <property type="match status" value="1"/>
</dbReference>
<dbReference type="Gene3D" id="1.20.5.1930">
    <property type="match status" value="2"/>
</dbReference>
<dbReference type="PANTHER" id="PTHR24421:SF10">
    <property type="entry name" value="NITRATE_NITRITE SENSOR PROTEIN NARQ"/>
    <property type="match status" value="1"/>
</dbReference>
<evidence type="ECO:0000256" key="2">
    <source>
        <dbReference type="ARBA" id="ARBA00012438"/>
    </source>
</evidence>
<dbReference type="InterPro" id="IPR055558">
    <property type="entry name" value="DUF7134"/>
</dbReference>
<keyword evidence="10" id="KW-1133">Transmembrane helix</keyword>
<evidence type="ECO:0000259" key="11">
    <source>
        <dbReference type="SMART" id="SM00387"/>
    </source>
</evidence>
<evidence type="ECO:0000256" key="1">
    <source>
        <dbReference type="ARBA" id="ARBA00000085"/>
    </source>
</evidence>
<dbReference type="EC" id="2.7.13.3" evidence="2"/>
<dbReference type="SMART" id="SM00387">
    <property type="entry name" value="HATPase_c"/>
    <property type="match status" value="1"/>
</dbReference>
<dbReference type="GO" id="GO:0000155">
    <property type="term" value="F:phosphorelay sensor kinase activity"/>
    <property type="evidence" value="ECO:0007669"/>
    <property type="project" value="InterPro"/>
</dbReference>
<dbReference type="GO" id="GO:0046983">
    <property type="term" value="F:protein dimerization activity"/>
    <property type="evidence" value="ECO:0007669"/>
    <property type="project" value="InterPro"/>
</dbReference>
<feature type="transmembrane region" description="Helical" evidence="10">
    <location>
        <begin position="426"/>
        <end position="445"/>
    </location>
</feature>
<dbReference type="SUPFAM" id="SSF55874">
    <property type="entry name" value="ATPase domain of HSP90 chaperone/DNA topoisomerase II/histidine kinase"/>
    <property type="match status" value="1"/>
</dbReference>
<evidence type="ECO:0000313" key="12">
    <source>
        <dbReference type="EMBL" id="ONH25218.1"/>
    </source>
</evidence>
<feature type="transmembrane region" description="Helical" evidence="10">
    <location>
        <begin position="67"/>
        <end position="84"/>
    </location>
</feature>
<dbReference type="Pfam" id="PF23539">
    <property type="entry name" value="DUF7134"/>
    <property type="match status" value="2"/>
</dbReference>
<dbReference type="InterPro" id="IPR050482">
    <property type="entry name" value="Sensor_HK_TwoCompSys"/>
</dbReference>
<dbReference type="InterPro" id="IPR011712">
    <property type="entry name" value="Sig_transdc_His_kin_sub3_dim/P"/>
</dbReference>
<evidence type="ECO:0000256" key="6">
    <source>
        <dbReference type="ARBA" id="ARBA00022777"/>
    </source>
</evidence>
<keyword evidence="6" id="KW-0418">Kinase</keyword>
<evidence type="ECO:0000256" key="8">
    <source>
        <dbReference type="ARBA" id="ARBA00023012"/>
    </source>
</evidence>
<evidence type="ECO:0000256" key="10">
    <source>
        <dbReference type="SAM" id="Phobius"/>
    </source>
</evidence>
<dbReference type="STRING" id="1834516.BL253_28015"/>
<feature type="transmembrane region" description="Helical" evidence="10">
    <location>
        <begin position="400"/>
        <end position="420"/>
    </location>
</feature>
<feature type="transmembrane region" description="Helical" evidence="10">
    <location>
        <begin position="36"/>
        <end position="55"/>
    </location>
</feature>
<dbReference type="EMBL" id="MOMC01000062">
    <property type="protein sequence ID" value="ONH25218.1"/>
    <property type="molecule type" value="Genomic_DNA"/>
</dbReference>
<keyword evidence="3" id="KW-0597">Phosphoprotein</keyword>
<keyword evidence="13" id="KW-1185">Reference proteome</keyword>
<comment type="caution">
    <text evidence="12">The sequence shown here is derived from an EMBL/GenBank/DDBJ whole genome shotgun (WGS) entry which is preliminary data.</text>
</comment>
<evidence type="ECO:0000256" key="5">
    <source>
        <dbReference type="ARBA" id="ARBA00022741"/>
    </source>
</evidence>
<dbReference type="GO" id="GO:0016020">
    <property type="term" value="C:membrane"/>
    <property type="evidence" value="ECO:0007669"/>
    <property type="project" value="InterPro"/>
</dbReference>
<name>A0A1V2I610_9ACTN</name>
<evidence type="ECO:0000256" key="3">
    <source>
        <dbReference type="ARBA" id="ARBA00022553"/>
    </source>
</evidence>
<evidence type="ECO:0000256" key="9">
    <source>
        <dbReference type="SAM" id="MobiDB-lite"/>
    </source>
</evidence>
<evidence type="ECO:0000256" key="4">
    <source>
        <dbReference type="ARBA" id="ARBA00022679"/>
    </source>
</evidence>
<evidence type="ECO:0000256" key="7">
    <source>
        <dbReference type="ARBA" id="ARBA00022840"/>
    </source>
</evidence>
<keyword evidence="8" id="KW-0902">Two-component regulatory system</keyword>
<feature type="transmembrane region" description="Helical" evidence="10">
    <location>
        <begin position="128"/>
        <end position="148"/>
    </location>
</feature>
<keyword evidence="10" id="KW-0472">Membrane</keyword>
<dbReference type="PANTHER" id="PTHR24421">
    <property type="entry name" value="NITRATE/NITRITE SENSOR PROTEIN NARX-RELATED"/>
    <property type="match status" value="1"/>
</dbReference>
<evidence type="ECO:0000313" key="13">
    <source>
        <dbReference type="Proteomes" id="UP000188929"/>
    </source>
</evidence>
<dbReference type="Proteomes" id="UP000188929">
    <property type="component" value="Unassembled WGS sequence"/>
</dbReference>
<gene>
    <name evidence="12" type="ORF">BL253_28015</name>
</gene>
<dbReference type="Pfam" id="PF07730">
    <property type="entry name" value="HisKA_3"/>
    <property type="match status" value="2"/>
</dbReference>
<dbReference type="Pfam" id="PF02518">
    <property type="entry name" value="HATPase_c"/>
    <property type="match status" value="1"/>
</dbReference>
<feature type="domain" description="Histidine kinase/HSP90-like ATPase" evidence="11">
    <location>
        <begin position="588"/>
        <end position="684"/>
    </location>
</feature>
<keyword evidence="5" id="KW-0547">Nucleotide-binding</keyword>
<feature type="compositionally biased region" description="Pro residues" evidence="9">
    <location>
        <begin position="634"/>
        <end position="645"/>
    </location>
</feature>
<dbReference type="Gene3D" id="3.30.565.10">
    <property type="entry name" value="Histidine kinase-like ATPase, C-terminal domain"/>
    <property type="match status" value="1"/>
</dbReference>
<reference evidence="13" key="1">
    <citation type="submission" date="2016-10" db="EMBL/GenBank/DDBJ databases">
        <title>Frankia sp. NRRL B-16386 Genome sequencing.</title>
        <authorList>
            <person name="Ghodhbane-Gtari F."/>
            <person name="Swanson E."/>
            <person name="Gueddou A."/>
            <person name="Hezbri K."/>
            <person name="Ktari K."/>
            <person name="Nouioui I."/>
            <person name="Morris K."/>
            <person name="Simpson S."/>
            <person name="Abebe-Akele F."/>
            <person name="Thomas K."/>
            <person name="Gtari M."/>
            <person name="Tisa L.S."/>
        </authorList>
    </citation>
    <scope>NUCLEOTIDE SEQUENCE [LARGE SCALE GENOMIC DNA]</scope>
    <source>
        <strain evidence="13">NRRL B-16386</strain>
    </source>
</reference>
<dbReference type="GO" id="GO:0005524">
    <property type="term" value="F:ATP binding"/>
    <property type="evidence" value="ECO:0007669"/>
    <property type="project" value="UniProtKB-KW"/>
</dbReference>
<dbReference type="InterPro" id="IPR003594">
    <property type="entry name" value="HATPase_dom"/>
</dbReference>
<feature type="transmembrane region" description="Helical" evidence="10">
    <location>
        <begin position="358"/>
        <end position="376"/>
    </location>
</feature>
<dbReference type="AlphaFoldDB" id="A0A1V2I610"/>
<feature type="transmembrane region" description="Helical" evidence="10">
    <location>
        <begin position="160"/>
        <end position="177"/>
    </location>
</feature>
<dbReference type="RefSeq" id="WP_076820387.1">
    <property type="nucleotide sequence ID" value="NZ_MOMC01000062.1"/>
</dbReference>
<feature type="region of interest" description="Disordered" evidence="9">
    <location>
        <begin position="630"/>
        <end position="650"/>
    </location>
</feature>
<dbReference type="OrthoDB" id="227596at2"/>
<organism evidence="12 13">
    <name type="scientific">Pseudofrankia asymbiotica</name>
    <dbReference type="NCBI Taxonomy" id="1834516"/>
    <lineage>
        <taxon>Bacteria</taxon>
        <taxon>Bacillati</taxon>
        <taxon>Actinomycetota</taxon>
        <taxon>Actinomycetes</taxon>
        <taxon>Frankiales</taxon>
        <taxon>Frankiaceae</taxon>
        <taxon>Pseudofrankia</taxon>
    </lineage>
</organism>
<comment type="catalytic activity">
    <reaction evidence="1">
        <text>ATP + protein L-histidine = ADP + protein N-phospho-L-histidine.</text>
        <dbReference type="EC" id="2.7.13.3"/>
    </reaction>
</comment>
<feature type="transmembrane region" description="Helical" evidence="10">
    <location>
        <begin position="302"/>
        <end position="322"/>
    </location>
</feature>
<protein>
    <recommendedName>
        <fullName evidence="2">histidine kinase</fullName>
        <ecNumber evidence="2">2.7.13.3</ecNumber>
    </recommendedName>
</protein>
<keyword evidence="10" id="KW-0812">Transmembrane</keyword>
<dbReference type="InterPro" id="IPR036890">
    <property type="entry name" value="HATPase_C_sf"/>
</dbReference>
<sequence>MERTATGRDGRPAFSPGGAAALDLARSSGWQSRHQLLDVVLALALTAVTVASLLTPHPSVTYSQPDPNGWLVLLALAAGLPLAVRRRWPVTVMVVALAANTAIVWHGWDPDLVSVCLLFGLYAVAAWRSVWVSLCCLVVIYAAMGTVGMLRAPPSYDEPALPDSLIFVVAWSLGLYVRRWRRGQGAAVARAFEAERTRTVVAERAVFAERLRIVRELHDVVSHTLSMIAVQSGTARHLTGAHPERAAPALAAIEDASRTALNDLRRMLGVLRADPPGSPTSAGPVPDGSPPDQVDLGWLGRAWLLDLLFGLALTAVTVSSALTKDPTGGYDYPAPNGWLVLLALVASLPLAVRRRWPALVLVVVLAATSVIIGLGWNKGATPQCLTVALYSAAAWRRRRVAAACLILAYAAMGVLALLRAPYYDSPLALVSAAAFTAFWSIGRYIRHRRLAQRAALARAVQAEHDRALAAERAVLAERLRVARDLHDVVSHTLSVIAVQSAVARHLFDTHPEKAAPALTAIEDASRGALDDLRQMLGVLDDPAQHQAAASLVPTPGLAELELLASTHRAAYGPVELTVESSVRSAPDSLRLTVYRLVQEALTNARKHAPGAPVRVTIQATGDDIVVQVDDDGPRPAPPDTRPAAPPGYGLTGMRERVAMFSGSLRAGPRPDGGFRVHATLRGAPEYAETPR</sequence>